<evidence type="ECO:0000256" key="5">
    <source>
        <dbReference type="ARBA" id="ARBA00022856"/>
    </source>
</evidence>
<evidence type="ECO:0000313" key="12">
    <source>
        <dbReference type="Proteomes" id="UP000274822"/>
    </source>
</evidence>
<accession>A0A433QF27</accession>
<dbReference type="AlphaFoldDB" id="A0A433QF27"/>
<keyword evidence="6" id="KW-0653">Protein transport</keyword>
<feature type="transmembrane region" description="Helical" evidence="10">
    <location>
        <begin position="241"/>
        <end position="274"/>
    </location>
</feature>
<evidence type="ECO:0000256" key="1">
    <source>
        <dbReference type="ARBA" id="ARBA00004141"/>
    </source>
</evidence>
<evidence type="ECO:0000256" key="4">
    <source>
        <dbReference type="ARBA" id="ARBA00022692"/>
    </source>
</evidence>
<evidence type="ECO:0000313" key="11">
    <source>
        <dbReference type="EMBL" id="RUS28430.1"/>
    </source>
</evidence>
<dbReference type="GO" id="GO:0016020">
    <property type="term" value="C:membrane"/>
    <property type="evidence" value="ECO:0007669"/>
    <property type="project" value="UniProtKB-SubCell"/>
</dbReference>
<comment type="similarity">
    <text evidence="2">Belongs to the oligopeptide OPT transporter family.</text>
</comment>
<sequence length="735" mass="82749">MSIRVEEKAGLGNHQPNLASEKPHDNIDNDVVFTEKIDKDEEAAQDEIEIEENSPIPMVAAVVSNKDDPTLPIITFRFWVLSTLFTIMGASLSQFYFFRQNGPGYSILFVQLASWSLGKLMARWLPERQFNLFGWRFSFNPGPFNVKEHVIIAVAASTGGTSAYATDILTIQDLFYGQRIGPLGGIMLLITSQSLGYALAGICQKYLVRPAAMIWPSNLVSVSLYNTLHGNESATRKQFRYFLIAFGAMFVWQFFPTFIAPILSSLAVLCWIGPNNPTLNKLGAAANGLGMLDFSLDWNAISTFGPMYTPFWAQMNYFAGIIFQVWILIPILYFNNVWNAKTFPIASTKSFDKFGHTYNQTRIINPQTGALDQDIYDKYSPVSLSISFATAYFFSLAAYASTITHVGLFYGREIWNRFMASRSEENDDIHTKLMRIYPEVPNWWYATIFVVMMSISVALCYLLPIHLPWWALVIAILMAIIMILPIGVITAISNNQVGLNVVTELVCGYMLPGRPLANVTFKTYGYMAMYQGLLFVSDLKLGHYMKIPPKVMFLAQVYGTVVGCILNYFVMIMIIDAKRPFLDGTEIDPAGQWTGQSAQIFNTASIIWGLIGPARMFGPGSQYEAIMWSFLVGFVMPVPVYLLHRKFPNFGFDSWNVSIFALGAATFPGPYGNVIISGFIMSVISMHYLYRYKQHWWSKYNYVLSAAFDSATQIQTMILFFAMQSIGNLDDFNDG</sequence>
<name>A0A433QF27_9FUNG</name>
<dbReference type="NCBIfam" id="TIGR00728">
    <property type="entry name" value="OPT_sfam"/>
    <property type="match status" value="1"/>
</dbReference>
<feature type="transmembrane region" description="Helical" evidence="10">
    <location>
        <begin position="78"/>
        <end position="98"/>
    </location>
</feature>
<dbReference type="PANTHER" id="PTHR22601">
    <property type="entry name" value="ISP4 LIKE PROTEIN"/>
    <property type="match status" value="1"/>
</dbReference>
<feature type="transmembrane region" description="Helical" evidence="10">
    <location>
        <begin position="388"/>
        <end position="410"/>
    </location>
</feature>
<keyword evidence="12" id="KW-1185">Reference proteome</keyword>
<protein>
    <submittedName>
        <fullName evidence="11">OPT family small oligopeptide transporter</fullName>
    </submittedName>
</protein>
<evidence type="ECO:0000256" key="9">
    <source>
        <dbReference type="SAM" id="MobiDB-lite"/>
    </source>
</evidence>
<keyword evidence="7 10" id="KW-1133">Transmembrane helix</keyword>
<dbReference type="Pfam" id="PF03169">
    <property type="entry name" value="OPT"/>
    <property type="match status" value="1"/>
</dbReference>
<comment type="caution">
    <text evidence="11">The sequence shown here is derived from an EMBL/GenBank/DDBJ whole genome shotgun (WGS) entry which is preliminary data.</text>
</comment>
<feature type="transmembrane region" description="Helical" evidence="10">
    <location>
        <begin position="553"/>
        <end position="575"/>
    </location>
</feature>
<keyword evidence="3" id="KW-0813">Transport</keyword>
<proteinExistence type="inferred from homology"/>
<evidence type="ECO:0000256" key="10">
    <source>
        <dbReference type="SAM" id="Phobius"/>
    </source>
</evidence>
<organism evidence="11 12">
    <name type="scientific">Jimgerdemannia flammicorona</name>
    <dbReference type="NCBI Taxonomy" id="994334"/>
    <lineage>
        <taxon>Eukaryota</taxon>
        <taxon>Fungi</taxon>
        <taxon>Fungi incertae sedis</taxon>
        <taxon>Mucoromycota</taxon>
        <taxon>Mucoromycotina</taxon>
        <taxon>Endogonomycetes</taxon>
        <taxon>Endogonales</taxon>
        <taxon>Endogonaceae</taxon>
        <taxon>Jimgerdemannia</taxon>
    </lineage>
</organism>
<evidence type="ECO:0000256" key="6">
    <source>
        <dbReference type="ARBA" id="ARBA00022927"/>
    </source>
</evidence>
<reference evidence="11 12" key="1">
    <citation type="journal article" date="2018" name="New Phytol.">
        <title>Phylogenomics of Endogonaceae and evolution of mycorrhizas within Mucoromycota.</title>
        <authorList>
            <person name="Chang Y."/>
            <person name="Desiro A."/>
            <person name="Na H."/>
            <person name="Sandor L."/>
            <person name="Lipzen A."/>
            <person name="Clum A."/>
            <person name="Barry K."/>
            <person name="Grigoriev I.V."/>
            <person name="Martin F.M."/>
            <person name="Stajich J.E."/>
            <person name="Smith M.E."/>
            <person name="Bonito G."/>
            <person name="Spatafora J.W."/>
        </authorList>
    </citation>
    <scope>NUCLEOTIDE SEQUENCE [LARGE SCALE GENOMIC DNA]</scope>
    <source>
        <strain evidence="11 12">AD002</strain>
    </source>
</reference>
<feature type="transmembrane region" description="Helical" evidence="10">
    <location>
        <begin position="315"/>
        <end position="334"/>
    </location>
</feature>
<keyword evidence="4 10" id="KW-0812">Transmembrane</keyword>
<feature type="transmembrane region" description="Helical" evidence="10">
    <location>
        <begin position="625"/>
        <end position="643"/>
    </location>
</feature>
<dbReference type="GO" id="GO:0035673">
    <property type="term" value="F:oligopeptide transmembrane transporter activity"/>
    <property type="evidence" value="ECO:0007669"/>
    <property type="project" value="InterPro"/>
</dbReference>
<dbReference type="InterPro" id="IPR004648">
    <property type="entry name" value="Oligpept_transpt"/>
</dbReference>
<evidence type="ECO:0000256" key="8">
    <source>
        <dbReference type="ARBA" id="ARBA00023136"/>
    </source>
</evidence>
<dbReference type="GO" id="GO:0015031">
    <property type="term" value="P:protein transport"/>
    <property type="evidence" value="ECO:0007669"/>
    <property type="project" value="UniProtKB-KW"/>
</dbReference>
<feature type="region of interest" description="Disordered" evidence="9">
    <location>
        <begin position="1"/>
        <end position="27"/>
    </location>
</feature>
<evidence type="ECO:0000256" key="2">
    <source>
        <dbReference type="ARBA" id="ARBA00008807"/>
    </source>
</evidence>
<gene>
    <name evidence="11" type="ORF">BC938DRAFT_481898</name>
</gene>
<dbReference type="NCBIfam" id="TIGR00727">
    <property type="entry name" value="ISP4_OPT"/>
    <property type="match status" value="1"/>
</dbReference>
<dbReference type="InterPro" id="IPR004813">
    <property type="entry name" value="OPT"/>
</dbReference>
<feature type="transmembrane region" description="Helical" evidence="10">
    <location>
        <begin position="443"/>
        <end position="463"/>
    </location>
</feature>
<keyword evidence="5" id="KW-0571">Peptide transport</keyword>
<keyword evidence="8 10" id="KW-0472">Membrane</keyword>
<evidence type="ECO:0000256" key="7">
    <source>
        <dbReference type="ARBA" id="ARBA00022989"/>
    </source>
</evidence>
<feature type="transmembrane region" description="Helical" evidence="10">
    <location>
        <begin position="470"/>
        <end position="492"/>
    </location>
</feature>
<comment type="subcellular location">
    <subcellularLocation>
        <location evidence="1">Membrane</location>
        <topology evidence="1">Multi-pass membrane protein</topology>
    </subcellularLocation>
</comment>
<dbReference type="Proteomes" id="UP000274822">
    <property type="component" value="Unassembled WGS sequence"/>
</dbReference>
<feature type="transmembrane region" description="Helical" evidence="10">
    <location>
        <begin position="702"/>
        <end position="723"/>
    </location>
</feature>
<evidence type="ECO:0000256" key="3">
    <source>
        <dbReference type="ARBA" id="ARBA00022448"/>
    </source>
</evidence>
<dbReference type="EMBL" id="RBNJ01006647">
    <property type="protein sequence ID" value="RUS28430.1"/>
    <property type="molecule type" value="Genomic_DNA"/>
</dbReference>